<evidence type="ECO:0000313" key="8">
    <source>
        <dbReference type="Proteomes" id="UP000469724"/>
    </source>
</evidence>
<dbReference type="EMBL" id="JAAGRQ010000050">
    <property type="protein sequence ID" value="NDY57507.1"/>
    <property type="molecule type" value="Genomic_DNA"/>
</dbReference>
<keyword evidence="4 6" id="KW-1133">Transmembrane helix</keyword>
<feature type="transmembrane region" description="Helical" evidence="6">
    <location>
        <begin position="63"/>
        <end position="85"/>
    </location>
</feature>
<dbReference type="Proteomes" id="UP000469724">
    <property type="component" value="Unassembled WGS sequence"/>
</dbReference>
<comment type="subcellular location">
    <subcellularLocation>
        <location evidence="1">Membrane</location>
        <topology evidence="1">Multi-pass membrane protein</topology>
    </subcellularLocation>
</comment>
<name>A0A7K3NN03_9BACT</name>
<reference evidence="7 8" key="1">
    <citation type="submission" date="2020-02" db="EMBL/GenBank/DDBJ databases">
        <title>Comparative genomics of sulfur disproportionating microorganisms.</title>
        <authorList>
            <person name="Ward L.M."/>
            <person name="Bertran E."/>
            <person name="Johnston D.T."/>
        </authorList>
    </citation>
    <scope>NUCLEOTIDE SEQUENCE [LARGE SCALE GENOMIC DNA]</scope>
    <source>
        <strain evidence="7 8">DSM 3696</strain>
    </source>
</reference>
<dbReference type="RefSeq" id="WP_163302550.1">
    <property type="nucleotide sequence ID" value="NZ_JAAGRQ010000050.1"/>
</dbReference>
<comment type="caution">
    <text evidence="7">The sequence shown here is derived from an EMBL/GenBank/DDBJ whole genome shotgun (WGS) entry which is preliminary data.</text>
</comment>
<feature type="transmembrane region" description="Helical" evidence="6">
    <location>
        <begin position="34"/>
        <end position="51"/>
    </location>
</feature>
<dbReference type="InterPro" id="IPR002549">
    <property type="entry name" value="AI-2E-like"/>
</dbReference>
<dbReference type="PANTHER" id="PTHR21716:SF62">
    <property type="entry name" value="TRANSPORT PROTEIN YDBI-RELATED"/>
    <property type="match status" value="1"/>
</dbReference>
<feature type="transmembrane region" description="Helical" evidence="6">
    <location>
        <begin position="12"/>
        <end position="28"/>
    </location>
</feature>
<proteinExistence type="inferred from homology"/>
<feature type="transmembrane region" description="Helical" evidence="6">
    <location>
        <begin position="306"/>
        <end position="331"/>
    </location>
</feature>
<evidence type="ECO:0000256" key="1">
    <source>
        <dbReference type="ARBA" id="ARBA00004141"/>
    </source>
</evidence>
<dbReference type="GO" id="GO:0055085">
    <property type="term" value="P:transmembrane transport"/>
    <property type="evidence" value="ECO:0007669"/>
    <property type="project" value="TreeGrafter"/>
</dbReference>
<accession>A0A7K3NN03</accession>
<protein>
    <submittedName>
        <fullName evidence="7">AI-2E family transporter</fullName>
    </submittedName>
</protein>
<keyword evidence="5 6" id="KW-0472">Membrane</keyword>
<evidence type="ECO:0000313" key="7">
    <source>
        <dbReference type="EMBL" id="NDY57507.1"/>
    </source>
</evidence>
<feature type="transmembrane region" description="Helical" evidence="6">
    <location>
        <begin position="197"/>
        <end position="219"/>
    </location>
</feature>
<feature type="transmembrane region" description="Helical" evidence="6">
    <location>
        <begin position="158"/>
        <end position="176"/>
    </location>
</feature>
<evidence type="ECO:0000256" key="2">
    <source>
        <dbReference type="ARBA" id="ARBA00009773"/>
    </source>
</evidence>
<gene>
    <name evidence="7" type="ORF">G3N56_12260</name>
</gene>
<evidence type="ECO:0000256" key="6">
    <source>
        <dbReference type="SAM" id="Phobius"/>
    </source>
</evidence>
<dbReference type="PANTHER" id="PTHR21716">
    <property type="entry name" value="TRANSMEMBRANE PROTEIN"/>
    <property type="match status" value="1"/>
</dbReference>
<organism evidence="7 8">
    <name type="scientific">Desulfolutivibrio sulfodismutans</name>
    <dbReference type="NCBI Taxonomy" id="63561"/>
    <lineage>
        <taxon>Bacteria</taxon>
        <taxon>Pseudomonadati</taxon>
        <taxon>Thermodesulfobacteriota</taxon>
        <taxon>Desulfovibrionia</taxon>
        <taxon>Desulfovibrionales</taxon>
        <taxon>Desulfovibrionaceae</taxon>
        <taxon>Desulfolutivibrio</taxon>
    </lineage>
</organism>
<evidence type="ECO:0000256" key="4">
    <source>
        <dbReference type="ARBA" id="ARBA00022989"/>
    </source>
</evidence>
<sequence>MPFDIVQFIRTNKMIFIWVLFFALVYVARSYGLFGLLFITFILCFTFNNVIHWLCSRTRIHRVVWTIAVYLIFLAVIVTILSFVLPKLVFETRSFVQKLPEMMDKLSQFLDKTAVQSPDMAVPVVRIKKFLSVENIAGTDLEGLFNVVVGWFNQVTSYVSYFLLGTLFSFLILLDFPALRRQTAALRTSRLKDFYEIMAESVAQFAMTVGTAFQAQMLIALANTMMTAVGLWVLGIHPIVLLCTVVFFCGLIPVLGVFISSAPILLVAFNSGGPTLVFWALVMVVLVHLFEAYVLNPRIISVVFKISPLLILIIVYLGHVFFGLWGMLLGVPVSVFIYRHFIVGAGAVAADGALEKSTEC</sequence>
<feature type="transmembrane region" description="Helical" evidence="6">
    <location>
        <begin position="239"/>
        <end position="269"/>
    </location>
</feature>
<keyword evidence="8" id="KW-1185">Reference proteome</keyword>
<dbReference type="GO" id="GO:0016020">
    <property type="term" value="C:membrane"/>
    <property type="evidence" value="ECO:0007669"/>
    <property type="project" value="UniProtKB-SubCell"/>
</dbReference>
<evidence type="ECO:0000256" key="3">
    <source>
        <dbReference type="ARBA" id="ARBA00022692"/>
    </source>
</evidence>
<evidence type="ECO:0000256" key="5">
    <source>
        <dbReference type="ARBA" id="ARBA00023136"/>
    </source>
</evidence>
<dbReference type="AlphaFoldDB" id="A0A7K3NN03"/>
<feature type="transmembrane region" description="Helical" evidence="6">
    <location>
        <begin position="276"/>
        <end position="294"/>
    </location>
</feature>
<dbReference type="Pfam" id="PF01594">
    <property type="entry name" value="AI-2E_transport"/>
    <property type="match status" value="1"/>
</dbReference>
<keyword evidence="3 6" id="KW-0812">Transmembrane</keyword>
<comment type="similarity">
    <text evidence="2">Belongs to the autoinducer-2 exporter (AI-2E) (TC 2.A.86) family.</text>
</comment>